<evidence type="ECO:0000313" key="1">
    <source>
        <dbReference type="EMBL" id="APT33540.1"/>
    </source>
</evidence>
<accession>A0AAE8L9J2</accession>
<protein>
    <submittedName>
        <fullName evidence="2">Uncharacterized protein</fullName>
    </submittedName>
</protein>
<name>A0AAE8L9J2_9HYPH</name>
<gene>
    <name evidence="1" type="ORF">MCBMB27_04249</name>
    <name evidence="2" type="ORF">SAMN05192567_1419</name>
</gene>
<dbReference type="KEGG" id="mphy:MCBMB27_04249"/>
<dbReference type="Proteomes" id="UP000199140">
    <property type="component" value="Unassembled WGS sequence"/>
</dbReference>
<evidence type="ECO:0000313" key="3">
    <source>
        <dbReference type="Proteomes" id="UP000185487"/>
    </source>
</evidence>
<proteinExistence type="predicted"/>
<dbReference type="AlphaFoldDB" id="A0AAE8L9J2"/>
<reference evidence="2 4" key="2">
    <citation type="submission" date="2016-10" db="EMBL/GenBank/DDBJ databases">
        <authorList>
            <person name="Varghese N."/>
            <person name="Submissions S."/>
        </authorList>
    </citation>
    <scope>NUCLEOTIDE SEQUENCE [LARGE SCALE GENOMIC DNA]</scope>
    <source>
        <strain evidence="2 4">CBMB27</strain>
    </source>
</reference>
<evidence type="ECO:0000313" key="2">
    <source>
        <dbReference type="EMBL" id="SFH66300.1"/>
    </source>
</evidence>
<reference evidence="1 3" key="1">
    <citation type="submission" date="2016-04" db="EMBL/GenBank/DDBJ databases">
        <title>Complete genome sequencing and analysis of CBMB27, Methylobacterium phyllosphaerae isolated from leaf tissues of rice (Oryza sativa L.).</title>
        <authorList>
            <person name="Lee Y."/>
            <person name="Hwangbo K."/>
            <person name="Chung H."/>
            <person name="Yoo J."/>
            <person name="Kim K.Y."/>
            <person name="Sa T.M."/>
            <person name="Um Y."/>
            <person name="Madhaiyan M."/>
        </authorList>
    </citation>
    <scope>NUCLEOTIDE SEQUENCE [LARGE SCALE GENOMIC DNA]</scope>
    <source>
        <strain evidence="1 3">CBMB27</strain>
    </source>
</reference>
<dbReference type="EMBL" id="CP015367">
    <property type="protein sequence ID" value="APT33540.1"/>
    <property type="molecule type" value="Genomic_DNA"/>
</dbReference>
<evidence type="ECO:0000313" key="4">
    <source>
        <dbReference type="Proteomes" id="UP000199140"/>
    </source>
</evidence>
<keyword evidence="3" id="KW-1185">Reference proteome</keyword>
<organism evidence="2 4">
    <name type="scientific">Methylobacterium phyllosphaerae</name>
    <dbReference type="NCBI Taxonomy" id="418223"/>
    <lineage>
        <taxon>Bacteria</taxon>
        <taxon>Pseudomonadati</taxon>
        <taxon>Pseudomonadota</taxon>
        <taxon>Alphaproteobacteria</taxon>
        <taxon>Hyphomicrobiales</taxon>
        <taxon>Methylobacteriaceae</taxon>
        <taxon>Methylobacterium</taxon>
    </lineage>
</organism>
<dbReference type="EMBL" id="FOPK01000041">
    <property type="protein sequence ID" value="SFH66300.1"/>
    <property type="molecule type" value="Genomic_DNA"/>
</dbReference>
<dbReference type="Proteomes" id="UP000185487">
    <property type="component" value="Chromosome"/>
</dbReference>
<sequence length="63" mass="6810">MATVAIRATVSCSDSEECPWRTTLTQRSWQTVATPDSVSPATTASIVANATAQMKPKTRFPRP</sequence>